<dbReference type="Proteomes" id="UP000823775">
    <property type="component" value="Unassembled WGS sequence"/>
</dbReference>
<accession>A0ABS8V2Q6</accession>
<name>A0ABS8V2Q6_DATST</name>
<protein>
    <submittedName>
        <fullName evidence="2">Uncharacterized protein</fullName>
    </submittedName>
</protein>
<evidence type="ECO:0000313" key="3">
    <source>
        <dbReference type="Proteomes" id="UP000823775"/>
    </source>
</evidence>
<keyword evidence="3" id="KW-1185">Reference proteome</keyword>
<evidence type="ECO:0000256" key="1">
    <source>
        <dbReference type="SAM" id="MobiDB-lite"/>
    </source>
</evidence>
<feature type="region of interest" description="Disordered" evidence="1">
    <location>
        <begin position="1"/>
        <end position="21"/>
    </location>
</feature>
<feature type="region of interest" description="Disordered" evidence="1">
    <location>
        <begin position="51"/>
        <end position="71"/>
    </location>
</feature>
<dbReference type="EMBL" id="JACEIK010003111">
    <property type="protein sequence ID" value="MCD9640380.1"/>
    <property type="molecule type" value="Genomic_DNA"/>
</dbReference>
<reference evidence="2 3" key="1">
    <citation type="journal article" date="2021" name="BMC Genomics">
        <title>Datura genome reveals duplications of psychoactive alkaloid biosynthetic genes and high mutation rate following tissue culture.</title>
        <authorList>
            <person name="Rajewski A."/>
            <person name="Carter-House D."/>
            <person name="Stajich J."/>
            <person name="Litt A."/>
        </authorList>
    </citation>
    <scope>NUCLEOTIDE SEQUENCE [LARGE SCALE GENOMIC DNA]</scope>
    <source>
        <strain evidence="2">AR-01</strain>
    </source>
</reference>
<organism evidence="2 3">
    <name type="scientific">Datura stramonium</name>
    <name type="common">Jimsonweed</name>
    <name type="synonym">Common thornapple</name>
    <dbReference type="NCBI Taxonomy" id="4076"/>
    <lineage>
        <taxon>Eukaryota</taxon>
        <taxon>Viridiplantae</taxon>
        <taxon>Streptophyta</taxon>
        <taxon>Embryophyta</taxon>
        <taxon>Tracheophyta</taxon>
        <taxon>Spermatophyta</taxon>
        <taxon>Magnoliopsida</taxon>
        <taxon>eudicotyledons</taxon>
        <taxon>Gunneridae</taxon>
        <taxon>Pentapetalae</taxon>
        <taxon>asterids</taxon>
        <taxon>lamiids</taxon>
        <taxon>Solanales</taxon>
        <taxon>Solanaceae</taxon>
        <taxon>Solanoideae</taxon>
        <taxon>Datureae</taxon>
        <taxon>Datura</taxon>
    </lineage>
</organism>
<proteinExistence type="predicted"/>
<feature type="non-terminal residue" evidence="2">
    <location>
        <position position="1"/>
    </location>
</feature>
<sequence>LLDEDMATPHTARGPIDELFGDLGEDDEEEYRDDGSTRLQDVLFESLGIVHSRRGGAGTSGEVEASDDAEE</sequence>
<evidence type="ECO:0000313" key="2">
    <source>
        <dbReference type="EMBL" id="MCD9640380.1"/>
    </source>
</evidence>
<comment type="caution">
    <text evidence="2">The sequence shown here is derived from an EMBL/GenBank/DDBJ whole genome shotgun (WGS) entry which is preliminary data.</text>
</comment>
<gene>
    <name evidence="2" type="ORF">HAX54_025666</name>
</gene>